<dbReference type="GO" id="GO:0046872">
    <property type="term" value="F:metal ion binding"/>
    <property type="evidence" value="ECO:0007669"/>
    <property type="project" value="InterPro"/>
</dbReference>
<accession>A0AAU7JE54</accession>
<dbReference type="Pfam" id="PF00403">
    <property type="entry name" value="HMA"/>
    <property type="match status" value="1"/>
</dbReference>
<dbReference type="Gene3D" id="3.30.70.100">
    <property type="match status" value="1"/>
</dbReference>
<dbReference type="InterPro" id="IPR006121">
    <property type="entry name" value="HMA_dom"/>
</dbReference>
<protein>
    <submittedName>
        <fullName evidence="2">Heavy-metal-associated domain-containing protein</fullName>
    </submittedName>
</protein>
<name>A0AAU7JE54_9HYPH</name>
<reference evidence="2" key="1">
    <citation type="submission" date="2024-05" db="EMBL/GenBank/DDBJ databases">
        <authorList>
            <person name="Kim S."/>
            <person name="Heo J."/>
            <person name="Choi H."/>
            <person name="Choi Y."/>
            <person name="Kwon S.-W."/>
            <person name="Kim Y."/>
        </authorList>
    </citation>
    <scope>NUCLEOTIDE SEQUENCE</scope>
    <source>
        <strain evidence="2">KACC 23698</strain>
    </source>
</reference>
<feature type="domain" description="HMA" evidence="1">
    <location>
        <begin position="18"/>
        <end position="81"/>
    </location>
</feature>
<organism evidence="2">
    <name type="scientific">Alsobacter sp. KACC 23698</name>
    <dbReference type="NCBI Taxonomy" id="3149229"/>
    <lineage>
        <taxon>Bacteria</taxon>
        <taxon>Pseudomonadati</taxon>
        <taxon>Pseudomonadota</taxon>
        <taxon>Alphaproteobacteria</taxon>
        <taxon>Hyphomicrobiales</taxon>
        <taxon>Alsobacteraceae</taxon>
        <taxon>Alsobacter</taxon>
    </lineage>
</organism>
<evidence type="ECO:0000313" key="2">
    <source>
        <dbReference type="EMBL" id="XBO38420.1"/>
    </source>
</evidence>
<dbReference type="RefSeq" id="WP_406855256.1">
    <property type="nucleotide sequence ID" value="NZ_CP157484.1"/>
</dbReference>
<evidence type="ECO:0000259" key="1">
    <source>
        <dbReference type="PROSITE" id="PS50846"/>
    </source>
</evidence>
<proteinExistence type="predicted"/>
<dbReference type="AlphaFoldDB" id="A0AAU7JE54"/>
<dbReference type="CDD" id="cd00371">
    <property type="entry name" value="HMA"/>
    <property type="match status" value="1"/>
</dbReference>
<dbReference type="EMBL" id="CP157484">
    <property type="protein sequence ID" value="XBO38420.1"/>
    <property type="molecule type" value="Genomic_DNA"/>
</dbReference>
<dbReference type="PROSITE" id="PS50846">
    <property type="entry name" value="HMA_2"/>
    <property type="match status" value="1"/>
</dbReference>
<dbReference type="SUPFAM" id="SSF55008">
    <property type="entry name" value="HMA, heavy metal-associated domain"/>
    <property type="match status" value="1"/>
</dbReference>
<dbReference type="InterPro" id="IPR036163">
    <property type="entry name" value="HMA_dom_sf"/>
</dbReference>
<sequence>MCSCSQPDAPAEPAPKGADVTLKVDDMTCGHCAATVTKAVESAIPGTRVVADPATRLVSVFGAPDLRKVKDLIAAAGYTPVEARSSTSW</sequence>
<gene>
    <name evidence="2" type="ORF">ABEG18_22385</name>
</gene>